<dbReference type="InterPro" id="IPR015422">
    <property type="entry name" value="PyrdxlP-dep_Trfase_small"/>
</dbReference>
<dbReference type="InterPro" id="IPR027619">
    <property type="entry name" value="C-S_lyase_PatB-like"/>
</dbReference>
<evidence type="ECO:0000256" key="5">
    <source>
        <dbReference type="ARBA" id="ARBA00037974"/>
    </source>
</evidence>
<dbReference type="InterPro" id="IPR015424">
    <property type="entry name" value="PyrdxlP-dep_Trfase"/>
</dbReference>
<evidence type="ECO:0000256" key="2">
    <source>
        <dbReference type="ARBA" id="ARBA00012224"/>
    </source>
</evidence>
<evidence type="ECO:0000313" key="7">
    <source>
        <dbReference type="EMBL" id="OIN13112.1"/>
    </source>
</evidence>
<dbReference type="PANTHER" id="PTHR43525">
    <property type="entry name" value="PROTEIN MALY"/>
    <property type="match status" value="1"/>
</dbReference>
<dbReference type="PANTHER" id="PTHR43525:SF1">
    <property type="entry name" value="PROTEIN MALY"/>
    <property type="match status" value="1"/>
</dbReference>
<dbReference type="STRING" id="1414654.BFR47_10590"/>
<evidence type="ECO:0000256" key="1">
    <source>
        <dbReference type="ARBA" id="ARBA00001933"/>
    </source>
</evidence>
<dbReference type="CDD" id="cd00609">
    <property type="entry name" value="AAT_like"/>
    <property type="match status" value="1"/>
</dbReference>
<dbReference type="NCBIfam" id="TIGR04350">
    <property type="entry name" value="C_S_lyase_PatB"/>
    <property type="match status" value="1"/>
</dbReference>
<dbReference type="OrthoDB" id="3224382at2"/>
<dbReference type="InterPro" id="IPR015421">
    <property type="entry name" value="PyrdxlP-dep_Trfase_major"/>
</dbReference>
<keyword evidence="7" id="KW-0808">Transferase</keyword>
<dbReference type="RefSeq" id="WP_071471690.1">
    <property type="nucleotide sequence ID" value="NZ_MDKE01000007.1"/>
</dbReference>
<dbReference type="Pfam" id="PF00155">
    <property type="entry name" value="Aminotran_1_2"/>
    <property type="match status" value="1"/>
</dbReference>
<reference evidence="7 8" key="1">
    <citation type="submission" date="2016-07" db="EMBL/GenBank/DDBJ databases">
        <title>Draft Genome Sequence of Oceanisphaera psychrotolerans, isolated from coastal sediment samples.</title>
        <authorList>
            <person name="Zhuo S."/>
            <person name="Ruan Z."/>
        </authorList>
    </citation>
    <scope>NUCLEOTIDE SEQUENCE [LARGE SCALE GENOMIC DNA]</scope>
    <source>
        <strain evidence="7 8">LAM-WHM-ZC</strain>
    </source>
</reference>
<sequence>MFDFDQWIDRRPTRALKWLKYEGTDILPMWVADTEFQAPPAVIEALSERVEHGIFGYSRPSPQLTELIIQRMADRYGWQIEADWLVYMPGVVPALNLACQTFSEPGSPVITPKPIYYPFLHAPGFHGRKAAYVEMVEQDGRWLLDLEQLEQQAKDSELLLFCNPHNPGGTIYTRDELLAINDIAKRHNLIVCSDEIHCDLLLDEGKPHIPYAALDDDAASRSVILMAPSKTFNIAGLCCSFAIVPNPELRTRFTRTARGIMADVNLLGFVAAEAAYRAGDDWLEAQIAYLRQNRDLLVERLNQVPGIKVLAPEATYLAWIDISALALDDAIGFFEQAGVGLSPGGQFGGSDFVRLNFGCSRAMLDEALHRMIAAINNR</sequence>
<protein>
    <recommendedName>
        <fullName evidence="2">cysteine-S-conjugate beta-lyase</fullName>
        <ecNumber evidence="2">4.4.1.13</ecNumber>
    </recommendedName>
</protein>
<name>A0A1J4QJH5_9GAMM</name>
<dbReference type="InterPro" id="IPR004839">
    <property type="entry name" value="Aminotransferase_I/II_large"/>
</dbReference>
<keyword evidence="3" id="KW-0663">Pyridoxal phosphate</keyword>
<dbReference type="SUPFAM" id="SSF53383">
    <property type="entry name" value="PLP-dependent transferases"/>
    <property type="match status" value="1"/>
</dbReference>
<evidence type="ECO:0000256" key="4">
    <source>
        <dbReference type="ARBA" id="ARBA00023239"/>
    </source>
</evidence>
<comment type="caution">
    <text evidence="7">The sequence shown here is derived from an EMBL/GenBank/DDBJ whole genome shotgun (WGS) entry which is preliminary data.</text>
</comment>
<accession>A0A1J4QJH5</accession>
<dbReference type="EC" id="4.4.1.13" evidence="2"/>
<organism evidence="7 8">
    <name type="scientific">Oceanisphaera psychrotolerans</name>
    <dbReference type="NCBI Taxonomy" id="1414654"/>
    <lineage>
        <taxon>Bacteria</taxon>
        <taxon>Pseudomonadati</taxon>
        <taxon>Pseudomonadota</taxon>
        <taxon>Gammaproteobacteria</taxon>
        <taxon>Aeromonadales</taxon>
        <taxon>Aeromonadaceae</taxon>
        <taxon>Oceanisphaera</taxon>
    </lineage>
</organism>
<keyword evidence="4" id="KW-0456">Lyase</keyword>
<dbReference type="GO" id="GO:0030170">
    <property type="term" value="F:pyridoxal phosphate binding"/>
    <property type="evidence" value="ECO:0007669"/>
    <property type="project" value="InterPro"/>
</dbReference>
<dbReference type="Proteomes" id="UP000243073">
    <property type="component" value="Unassembled WGS sequence"/>
</dbReference>
<evidence type="ECO:0000259" key="6">
    <source>
        <dbReference type="Pfam" id="PF00155"/>
    </source>
</evidence>
<keyword evidence="8" id="KW-1185">Reference proteome</keyword>
<evidence type="ECO:0000313" key="8">
    <source>
        <dbReference type="Proteomes" id="UP000243073"/>
    </source>
</evidence>
<dbReference type="InterPro" id="IPR051798">
    <property type="entry name" value="Class-II_PLP-Dep_Aminotrans"/>
</dbReference>
<dbReference type="EMBL" id="MDKE01000007">
    <property type="protein sequence ID" value="OIN13112.1"/>
    <property type="molecule type" value="Genomic_DNA"/>
</dbReference>
<dbReference type="GO" id="GO:0008483">
    <property type="term" value="F:transaminase activity"/>
    <property type="evidence" value="ECO:0007669"/>
    <property type="project" value="UniProtKB-KW"/>
</dbReference>
<comment type="similarity">
    <text evidence="5">Belongs to the class-II pyridoxal-phosphate-dependent aminotransferase family. MalY/PatB cystathionine beta-lyase subfamily.</text>
</comment>
<evidence type="ECO:0000256" key="3">
    <source>
        <dbReference type="ARBA" id="ARBA00022898"/>
    </source>
</evidence>
<dbReference type="AlphaFoldDB" id="A0A1J4QJH5"/>
<keyword evidence="7" id="KW-0032">Aminotransferase</keyword>
<feature type="domain" description="Aminotransferase class I/classII large" evidence="6">
    <location>
        <begin position="38"/>
        <end position="370"/>
    </location>
</feature>
<dbReference type="Gene3D" id="3.90.1150.10">
    <property type="entry name" value="Aspartate Aminotransferase, domain 1"/>
    <property type="match status" value="1"/>
</dbReference>
<dbReference type="Gene3D" id="3.40.640.10">
    <property type="entry name" value="Type I PLP-dependent aspartate aminotransferase-like (Major domain)"/>
    <property type="match status" value="1"/>
</dbReference>
<comment type="cofactor">
    <cofactor evidence="1">
        <name>pyridoxal 5'-phosphate</name>
        <dbReference type="ChEBI" id="CHEBI:597326"/>
    </cofactor>
</comment>
<gene>
    <name evidence="7" type="ORF">BFR47_10590</name>
</gene>
<dbReference type="GO" id="GO:0047804">
    <property type="term" value="F:cysteine-S-conjugate beta-lyase activity"/>
    <property type="evidence" value="ECO:0007669"/>
    <property type="project" value="UniProtKB-EC"/>
</dbReference>
<proteinExistence type="inferred from homology"/>